<comment type="caution">
    <text evidence="3">The sequence shown here is derived from an EMBL/GenBank/DDBJ whole genome shotgun (WGS) entry which is preliminary data.</text>
</comment>
<dbReference type="Gene3D" id="1.10.3370.10">
    <property type="entry name" value="SecY subunit domain"/>
    <property type="match status" value="1"/>
</dbReference>
<dbReference type="InterPro" id="IPR023201">
    <property type="entry name" value="SecY_dom_sf"/>
</dbReference>
<feature type="compositionally biased region" description="Low complexity" evidence="2">
    <location>
        <begin position="341"/>
        <end position="360"/>
    </location>
</feature>
<dbReference type="Proteomes" id="UP000289738">
    <property type="component" value="Chromosome A03"/>
</dbReference>
<dbReference type="EMBL" id="SDMP01000003">
    <property type="protein sequence ID" value="RYR66680.1"/>
    <property type="molecule type" value="Genomic_DNA"/>
</dbReference>
<reference evidence="3 4" key="1">
    <citation type="submission" date="2019-01" db="EMBL/GenBank/DDBJ databases">
        <title>Sequencing of cultivated peanut Arachis hypogaea provides insights into genome evolution and oil improvement.</title>
        <authorList>
            <person name="Chen X."/>
        </authorList>
    </citation>
    <scope>NUCLEOTIDE SEQUENCE [LARGE SCALE GENOMIC DNA]</scope>
    <source>
        <strain evidence="4">cv. Fuhuasheng</strain>
        <tissue evidence="3">Leaves</tissue>
    </source>
</reference>
<keyword evidence="4" id="KW-1185">Reference proteome</keyword>
<dbReference type="Pfam" id="PF00344">
    <property type="entry name" value="SecY"/>
    <property type="match status" value="1"/>
</dbReference>
<sequence length="360" mass="40446">MSFFLSPSTSFFRHCHHGSRRRSLCHPLRRTSPLLVILHCGMVVSFYASCFLRVSQSSTATTLRWCFALNRKLADKIAASDYYVVVPDFFYGEPYDPQNTNRPLGIERLDQKIKKKRSVGAVGNRVMTDERDVKRSALPKSNVDSKMRFYDTQAAIEDSSIDFGDFFKGQLPGKFLKLLGFLALSRLGVYIPLGGVYPKLQDLQKREGEAGRKKVLQYTRYASVGFAIVQAIGQVLFLRPYVNDFSTEHAENESCVKISPKIAGGFVTALSFCTVILAKEVTSLSWYSSFVFYEEPKVLKQPESTFWMHTNLQVAHIIWDDEEEEAAAERASEVNFTDEISGINTGSPSPTSSNESSVTS</sequence>
<proteinExistence type="predicted"/>
<dbReference type="STRING" id="3818.A0A445DU23"/>
<dbReference type="InterPro" id="IPR002208">
    <property type="entry name" value="SecY/SEC61-alpha"/>
</dbReference>
<evidence type="ECO:0000313" key="3">
    <source>
        <dbReference type="EMBL" id="RYR66680.1"/>
    </source>
</evidence>
<comment type="subcellular location">
    <subcellularLocation>
        <location evidence="1">Plastid</location>
        <location evidence="1">Chloroplast thylakoid membrane</location>
        <topology evidence="1">Multi-pass membrane protein</topology>
    </subcellularLocation>
</comment>
<feature type="region of interest" description="Disordered" evidence="2">
    <location>
        <begin position="328"/>
        <end position="360"/>
    </location>
</feature>
<dbReference type="SUPFAM" id="SSF103491">
    <property type="entry name" value="Preprotein translocase SecY subunit"/>
    <property type="match status" value="1"/>
</dbReference>
<dbReference type="GO" id="GO:0009535">
    <property type="term" value="C:chloroplast thylakoid membrane"/>
    <property type="evidence" value="ECO:0007669"/>
    <property type="project" value="UniProtKB-SubCell"/>
</dbReference>
<name>A0A445DU23_ARAHY</name>
<dbReference type="AlphaFoldDB" id="A0A445DU23"/>
<evidence type="ECO:0000313" key="4">
    <source>
        <dbReference type="Proteomes" id="UP000289738"/>
    </source>
</evidence>
<evidence type="ECO:0000256" key="1">
    <source>
        <dbReference type="ARBA" id="ARBA00004454"/>
    </source>
</evidence>
<dbReference type="GO" id="GO:0015031">
    <property type="term" value="P:protein transport"/>
    <property type="evidence" value="ECO:0007669"/>
    <property type="project" value="InterPro"/>
</dbReference>
<protein>
    <submittedName>
        <fullName evidence="3">Uncharacterized protein</fullName>
    </submittedName>
</protein>
<accession>A0A445DU23</accession>
<gene>
    <name evidence="3" type="ORF">Ahy_A03g012734</name>
</gene>
<evidence type="ECO:0000256" key="2">
    <source>
        <dbReference type="SAM" id="MobiDB-lite"/>
    </source>
</evidence>
<organism evidence="3 4">
    <name type="scientific">Arachis hypogaea</name>
    <name type="common">Peanut</name>
    <dbReference type="NCBI Taxonomy" id="3818"/>
    <lineage>
        <taxon>Eukaryota</taxon>
        <taxon>Viridiplantae</taxon>
        <taxon>Streptophyta</taxon>
        <taxon>Embryophyta</taxon>
        <taxon>Tracheophyta</taxon>
        <taxon>Spermatophyta</taxon>
        <taxon>Magnoliopsida</taxon>
        <taxon>eudicotyledons</taxon>
        <taxon>Gunneridae</taxon>
        <taxon>Pentapetalae</taxon>
        <taxon>rosids</taxon>
        <taxon>fabids</taxon>
        <taxon>Fabales</taxon>
        <taxon>Fabaceae</taxon>
        <taxon>Papilionoideae</taxon>
        <taxon>50 kb inversion clade</taxon>
        <taxon>dalbergioids sensu lato</taxon>
        <taxon>Dalbergieae</taxon>
        <taxon>Pterocarpus clade</taxon>
        <taxon>Arachis</taxon>
    </lineage>
</organism>